<gene>
    <name evidence="3" type="ORF">GN299_18070</name>
</gene>
<feature type="compositionally biased region" description="Gly residues" evidence="1">
    <location>
        <begin position="625"/>
        <end position="645"/>
    </location>
</feature>
<feature type="transmembrane region" description="Helical" evidence="2">
    <location>
        <begin position="476"/>
        <end position="499"/>
    </location>
</feature>
<dbReference type="Proteomes" id="UP000442695">
    <property type="component" value="Unassembled WGS sequence"/>
</dbReference>
<name>A0A7V8J3G7_PSEPU</name>
<evidence type="ECO:0000256" key="2">
    <source>
        <dbReference type="SAM" id="Phobius"/>
    </source>
</evidence>
<dbReference type="EMBL" id="WOWR01000025">
    <property type="protein sequence ID" value="KAF0253426.1"/>
    <property type="molecule type" value="Genomic_DNA"/>
</dbReference>
<feature type="transmembrane region" description="Helical" evidence="2">
    <location>
        <begin position="64"/>
        <end position="84"/>
    </location>
</feature>
<evidence type="ECO:0000313" key="4">
    <source>
        <dbReference type="Proteomes" id="UP000442695"/>
    </source>
</evidence>
<comment type="caution">
    <text evidence="3">The sequence shown here is derived from an EMBL/GenBank/DDBJ whole genome shotgun (WGS) entry which is preliminary data.</text>
</comment>
<evidence type="ECO:0000256" key="1">
    <source>
        <dbReference type="SAM" id="MobiDB-lite"/>
    </source>
</evidence>
<evidence type="ECO:0000313" key="3">
    <source>
        <dbReference type="EMBL" id="KAF0253426.1"/>
    </source>
</evidence>
<dbReference type="AlphaFoldDB" id="A0A7V8J3G7"/>
<dbReference type="RefSeq" id="WP_156859279.1">
    <property type="nucleotide sequence ID" value="NZ_WOWR01000025.1"/>
</dbReference>
<feature type="transmembrane region" description="Helical" evidence="2">
    <location>
        <begin position="35"/>
        <end position="57"/>
    </location>
</feature>
<keyword evidence="2" id="KW-0472">Membrane</keyword>
<sequence length="669" mass="70387">MDSQFAEWLYLQQIVGNFNALVQYYFGSAAFFGPWFRQAGVGILYSMGLAWAGFCFIKAPVDRLQHGLAVLGMVLISGFLLSPTTNTKELGAYSGTELSVGAYYSYYLAGTMSNIFSDVLGAAWKSAIVESVGGGGPSKDALALAFNDQAVKFAEKYIKSDGSKAYVDYMKLCGSQALAAAKTPEEKAFLKSVGVGAATLGMTAAEADSQNQAIERQKAGSLDFAGLATQMAAADGMGLSGLLMSQAEAKQFESNKAKAKKFMDELPNETNPIEGKIGYRIPTATNYKISLSNQDGTQTSSEPMYKAMSSSGSTFANMTANGAVAPTAGSDEDYVFYPKNCSDLYEVANATMASLREGAKNVPGYENLPQAGGVVAMSAANLVDRGIKDQMGDLAKQAGVDMKFDDKIWENTVNNFKAAMDSVGNEFNEFMLKYQIPFTIAAMAMIVAILLITFPIFACIAVLFGHKTLVTYFKLMAFPFLVVFTNNLLLILGANAIAFNKTMKALNDTFIAGGVDVANAIASMNTETVIYSTICVAEVAIVRLILWDDVKGVTSMNMKSAAGSASDRGMSLAGQAIALVGGAFGRVGKMASAARAAKTAETARQTNSHIANISQAVTAIAARGGQMGQQMGGRPGQGQSFGNGNGNPLQPGGPQNGGGGAPSLNPKKP</sequence>
<keyword evidence="2" id="KW-1133">Transmembrane helix</keyword>
<reference evidence="3 4" key="1">
    <citation type="submission" date="2019-12" db="EMBL/GenBank/DDBJ databases">
        <authorList>
            <person name="Woiski C."/>
        </authorList>
    </citation>
    <scope>NUCLEOTIDE SEQUENCE [LARGE SCALE GENOMIC DNA]</scope>
    <source>
        <strain evidence="3 4">BOE100</strain>
    </source>
</reference>
<organism evidence="3 4">
    <name type="scientific">Pseudomonas putida</name>
    <name type="common">Arthrobacter siderocapsulatus</name>
    <dbReference type="NCBI Taxonomy" id="303"/>
    <lineage>
        <taxon>Bacteria</taxon>
        <taxon>Pseudomonadati</taxon>
        <taxon>Pseudomonadota</taxon>
        <taxon>Gammaproteobacteria</taxon>
        <taxon>Pseudomonadales</taxon>
        <taxon>Pseudomonadaceae</taxon>
        <taxon>Pseudomonas</taxon>
    </lineage>
</organism>
<feature type="region of interest" description="Disordered" evidence="1">
    <location>
        <begin position="625"/>
        <end position="669"/>
    </location>
</feature>
<keyword evidence="2" id="KW-0812">Transmembrane</keyword>
<protein>
    <submittedName>
        <fullName evidence="3">Uncharacterized protein</fullName>
    </submittedName>
</protein>
<proteinExistence type="predicted"/>
<feature type="transmembrane region" description="Helical" evidence="2">
    <location>
        <begin position="440"/>
        <end position="464"/>
    </location>
</feature>
<accession>A0A7V8J3G7</accession>